<evidence type="ECO:0000313" key="1">
    <source>
        <dbReference type="EMBL" id="KAI8030707.1"/>
    </source>
</evidence>
<dbReference type="Proteomes" id="UP001060215">
    <property type="component" value="Chromosome 1"/>
</dbReference>
<evidence type="ECO:0000313" key="2">
    <source>
        <dbReference type="Proteomes" id="UP001060215"/>
    </source>
</evidence>
<comment type="caution">
    <text evidence="1">The sequence shown here is derived from an EMBL/GenBank/DDBJ whole genome shotgun (WGS) entry which is preliminary data.</text>
</comment>
<reference evidence="1 2" key="1">
    <citation type="journal article" date="2022" name="Plant J.">
        <title>Chromosome-level genome of Camellia lanceoleosa provides a valuable resource for understanding genome evolution and self-incompatibility.</title>
        <authorList>
            <person name="Gong W."/>
            <person name="Xiao S."/>
            <person name="Wang L."/>
            <person name="Liao Z."/>
            <person name="Chang Y."/>
            <person name="Mo W."/>
            <person name="Hu G."/>
            <person name="Li W."/>
            <person name="Zhao G."/>
            <person name="Zhu H."/>
            <person name="Hu X."/>
            <person name="Ji K."/>
            <person name="Xiang X."/>
            <person name="Song Q."/>
            <person name="Yuan D."/>
            <person name="Jin S."/>
            <person name="Zhang L."/>
        </authorList>
    </citation>
    <scope>NUCLEOTIDE SEQUENCE [LARGE SCALE GENOMIC DNA]</scope>
    <source>
        <strain evidence="1">SQ_2022a</strain>
    </source>
</reference>
<dbReference type="EMBL" id="CM045758">
    <property type="protein sequence ID" value="KAI8030707.1"/>
    <property type="molecule type" value="Genomic_DNA"/>
</dbReference>
<organism evidence="1 2">
    <name type="scientific">Camellia lanceoleosa</name>
    <dbReference type="NCBI Taxonomy" id="1840588"/>
    <lineage>
        <taxon>Eukaryota</taxon>
        <taxon>Viridiplantae</taxon>
        <taxon>Streptophyta</taxon>
        <taxon>Embryophyta</taxon>
        <taxon>Tracheophyta</taxon>
        <taxon>Spermatophyta</taxon>
        <taxon>Magnoliopsida</taxon>
        <taxon>eudicotyledons</taxon>
        <taxon>Gunneridae</taxon>
        <taxon>Pentapetalae</taxon>
        <taxon>asterids</taxon>
        <taxon>Ericales</taxon>
        <taxon>Theaceae</taxon>
        <taxon>Camellia</taxon>
    </lineage>
</organism>
<gene>
    <name evidence="1" type="ORF">LOK49_LG01G00520</name>
</gene>
<keyword evidence="2" id="KW-1185">Reference proteome</keyword>
<sequence>MSSLETKNKKMLILRSSDGEEFAIQENIAVKSTTIKNMVEDGCVSNVIPVPNVDAKTLAMVIEYCKKHAEAEAEEAASELKKFNSEFLDKGQEVLYDLIMAANFLDVKELLEAVCQKVADMIKGKKPDQIRKIFNIKNDFTPEEEEENRKQNSWAFE</sequence>
<name>A0ACC0IXQ8_9ERIC</name>
<accession>A0ACC0IXQ8</accession>
<proteinExistence type="predicted"/>
<protein>
    <submittedName>
        <fullName evidence="1">SKP1-like protein 4</fullName>
    </submittedName>
</protein>